<accession>A0ABP8GJ75</accession>
<evidence type="ECO:0000313" key="10">
    <source>
        <dbReference type="Proteomes" id="UP001501725"/>
    </source>
</evidence>
<dbReference type="EMBL" id="BAABGY010000006">
    <property type="protein sequence ID" value="GAA4325314.1"/>
    <property type="molecule type" value="Genomic_DNA"/>
</dbReference>
<dbReference type="InterPro" id="IPR003838">
    <property type="entry name" value="ABC3_permease_C"/>
</dbReference>
<evidence type="ECO:0000313" key="9">
    <source>
        <dbReference type="EMBL" id="GAA4325314.1"/>
    </source>
</evidence>
<feature type="domain" description="ABC3 transporter permease C-terminal" evidence="7">
    <location>
        <begin position="688"/>
        <end position="801"/>
    </location>
</feature>
<keyword evidence="2" id="KW-1003">Cell membrane</keyword>
<dbReference type="Pfam" id="PF12704">
    <property type="entry name" value="MacB_PCD"/>
    <property type="match status" value="2"/>
</dbReference>
<dbReference type="RefSeq" id="WP_345254452.1">
    <property type="nucleotide sequence ID" value="NZ_BAABGY010000006.1"/>
</dbReference>
<evidence type="ECO:0000256" key="2">
    <source>
        <dbReference type="ARBA" id="ARBA00022475"/>
    </source>
</evidence>
<dbReference type="PANTHER" id="PTHR30572:SF18">
    <property type="entry name" value="ABC-TYPE MACROLIDE FAMILY EXPORT SYSTEM PERMEASE COMPONENT 2"/>
    <property type="match status" value="1"/>
</dbReference>
<dbReference type="PANTHER" id="PTHR30572">
    <property type="entry name" value="MEMBRANE COMPONENT OF TRANSPORTER-RELATED"/>
    <property type="match status" value="1"/>
</dbReference>
<keyword evidence="5 6" id="KW-0472">Membrane</keyword>
<dbReference type="Proteomes" id="UP001501725">
    <property type="component" value="Unassembled WGS sequence"/>
</dbReference>
<keyword evidence="10" id="KW-1185">Reference proteome</keyword>
<feature type="transmembrane region" description="Helical" evidence="6">
    <location>
        <begin position="391"/>
        <end position="415"/>
    </location>
</feature>
<reference evidence="10" key="1">
    <citation type="journal article" date="2019" name="Int. J. Syst. Evol. Microbiol.">
        <title>The Global Catalogue of Microorganisms (GCM) 10K type strain sequencing project: providing services to taxonomists for standard genome sequencing and annotation.</title>
        <authorList>
            <consortium name="The Broad Institute Genomics Platform"/>
            <consortium name="The Broad Institute Genome Sequencing Center for Infectious Disease"/>
            <person name="Wu L."/>
            <person name="Ma J."/>
        </authorList>
    </citation>
    <scope>NUCLEOTIDE SEQUENCE [LARGE SCALE GENOMIC DNA]</scope>
    <source>
        <strain evidence="10">JCM 17919</strain>
    </source>
</reference>
<sequence>MLRNYLKIAWRNLMRHKLTSGINLFGLAVGLTCCLLIGLYITHELSYDRQHPQAKNTYRLERTFLNFNDGSVSLQLSAVAPPFAGLVQNDFPEVKTITRLLPNGQTAFRFGEKMFYEPNVYFADEHLPKVFDFTLLRGNPAKALQDPFSVVLSEEVAKKYFGDTDPLNQLVQLDNNLPCKVTGVYKAFAPNTHLHPAALISFNTLRDSSIYGEQNLRTNFGNNAFFTYLVLPAGYDPARLQAQFPAFQDRHLPSDDNGSIKPSKYSRLSLRALTDIHLHSHLDDEAEPNGDIKRVYIFSVIALFILLIACINYMNLSTARSLLRAREIGVRKVIGAQRKELIAQFLMESVLITLLATVIAVAATVLLLPWINRTAGTDLSVTTLLRPAFLLPLLLVPFIVGGLAGIYPALFLSNFQPIQVLKGFLRVGSGSLSLRKALVVLQFSVSIILIIATAVVFRQLSYLQQKNLGYDREQVVTLFNNSGLDGRFAAFRNDLMASRNITGVARSTRIPTGRLLDSRGSMLRSGDSLAPTGADIKYVLADEDFIPVYNMQMAAGRNFDRARGSDSTGFVLNEAATRVLGVKRPADIVGQVFQYGGVQGTVIGVMRDFHFESLHQRIIPLVLAKAPPGNGYGRLSIKVSGDVRAALAHLESTWKKYLPQAPFDYSFLDASYAALYASEQRQAKLFTTFAAVALFIACLGLLGLSVFAISQRIKEIGIRKVLGADAGSIVFLLSRDFLRPVLLATCISFPVAWFVMSRWLQDFAYRIDMPWWVFLVAGAVAALVAFCTVSLQALRAASANPVKNLRTE</sequence>
<comment type="subcellular location">
    <subcellularLocation>
        <location evidence="1">Cell membrane</location>
        <topology evidence="1">Multi-pass membrane protein</topology>
    </subcellularLocation>
</comment>
<organism evidence="9 10">
    <name type="scientific">Flaviaesturariibacter amylovorans</name>
    <dbReference type="NCBI Taxonomy" id="1084520"/>
    <lineage>
        <taxon>Bacteria</taxon>
        <taxon>Pseudomonadati</taxon>
        <taxon>Bacteroidota</taxon>
        <taxon>Chitinophagia</taxon>
        <taxon>Chitinophagales</taxon>
        <taxon>Chitinophagaceae</taxon>
        <taxon>Flaviaestuariibacter</taxon>
    </lineage>
</organism>
<comment type="caution">
    <text evidence="9">The sequence shown here is derived from an EMBL/GenBank/DDBJ whole genome shotgun (WGS) entry which is preliminary data.</text>
</comment>
<evidence type="ECO:0000256" key="6">
    <source>
        <dbReference type="SAM" id="Phobius"/>
    </source>
</evidence>
<evidence type="ECO:0000256" key="5">
    <source>
        <dbReference type="ARBA" id="ARBA00023136"/>
    </source>
</evidence>
<protein>
    <submittedName>
        <fullName evidence="9">ABC transporter permease</fullName>
    </submittedName>
</protein>
<feature type="transmembrane region" description="Helical" evidence="6">
    <location>
        <begin position="21"/>
        <end position="41"/>
    </location>
</feature>
<feature type="transmembrane region" description="Helical" evidence="6">
    <location>
        <begin position="295"/>
        <end position="316"/>
    </location>
</feature>
<feature type="transmembrane region" description="Helical" evidence="6">
    <location>
        <begin position="741"/>
        <end position="760"/>
    </location>
</feature>
<feature type="transmembrane region" description="Helical" evidence="6">
    <location>
        <begin position="685"/>
        <end position="709"/>
    </location>
</feature>
<dbReference type="InterPro" id="IPR050250">
    <property type="entry name" value="Macrolide_Exporter_MacB"/>
</dbReference>
<feature type="domain" description="MacB-like periplasmic core" evidence="8">
    <location>
        <begin position="445"/>
        <end position="610"/>
    </location>
</feature>
<dbReference type="InterPro" id="IPR025857">
    <property type="entry name" value="MacB_PCD"/>
</dbReference>
<feature type="domain" description="ABC3 transporter permease C-terminal" evidence="7">
    <location>
        <begin position="300"/>
        <end position="417"/>
    </location>
</feature>
<name>A0ABP8GJ75_9BACT</name>
<evidence type="ECO:0000256" key="3">
    <source>
        <dbReference type="ARBA" id="ARBA00022692"/>
    </source>
</evidence>
<proteinExistence type="predicted"/>
<keyword evidence="3 6" id="KW-0812">Transmembrane</keyword>
<gene>
    <name evidence="9" type="ORF">GCM10023184_13210</name>
</gene>
<evidence type="ECO:0000259" key="7">
    <source>
        <dbReference type="Pfam" id="PF02687"/>
    </source>
</evidence>
<feature type="transmembrane region" description="Helical" evidence="6">
    <location>
        <begin position="436"/>
        <end position="457"/>
    </location>
</feature>
<feature type="transmembrane region" description="Helical" evidence="6">
    <location>
        <begin position="345"/>
        <end position="371"/>
    </location>
</feature>
<dbReference type="Pfam" id="PF02687">
    <property type="entry name" value="FtsX"/>
    <property type="match status" value="2"/>
</dbReference>
<feature type="domain" description="MacB-like periplasmic core" evidence="8">
    <location>
        <begin position="20"/>
        <end position="244"/>
    </location>
</feature>
<feature type="transmembrane region" description="Helical" evidence="6">
    <location>
        <begin position="772"/>
        <end position="794"/>
    </location>
</feature>
<evidence type="ECO:0000256" key="1">
    <source>
        <dbReference type="ARBA" id="ARBA00004651"/>
    </source>
</evidence>
<evidence type="ECO:0000259" key="8">
    <source>
        <dbReference type="Pfam" id="PF12704"/>
    </source>
</evidence>
<keyword evidence="4 6" id="KW-1133">Transmembrane helix</keyword>
<evidence type="ECO:0000256" key="4">
    <source>
        <dbReference type="ARBA" id="ARBA00022989"/>
    </source>
</evidence>